<keyword evidence="12" id="KW-1185">Reference proteome</keyword>
<name>A0A4V6ATS0_COLLU</name>
<evidence type="ECO:0000256" key="5">
    <source>
        <dbReference type="ARBA" id="ARBA00023180"/>
    </source>
</evidence>
<feature type="region of interest" description="Disordered" evidence="7">
    <location>
        <begin position="406"/>
        <end position="462"/>
    </location>
</feature>
<dbReference type="SMART" id="SM00409">
    <property type="entry name" value="IG"/>
    <property type="match status" value="1"/>
</dbReference>
<dbReference type="FunFam" id="2.60.40.10:FF:000142">
    <property type="entry name" value="V-set domain-containing T-cell activation inhibitor 1"/>
    <property type="match status" value="1"/>
</dbReference>
<evidence type="ECO:0000256" key="8">
    <source>
        <dbReference type="SAM" id="Phobius"/>
    </source>
</evidence>
<evidence type="ECO:0000259" key="10">
    <source>
        <dbReference type="PROSITE" id="PS50835"/>
    </source>
</evidence>
<organism evidence="11 12">
    <name type="scientific">Collichthys lucidus</name>
    <name type="common">Big head croaker</name>
    <name type="synonym">Sciaena lucida</name>
    <dbReference type="NCBI Taxonomy" id="240159"/>
    <lineage>
        <taxon>Eukaryota</taxon>
        <taxon>Metazoa</taxon>
        <taxon>Chordata</taxon>
        <taxon>Craniata</taxon>
        <taxon>Vertebrata</taxon>
        <taxon>Euteleostomi</taxon>
        <taxon>Actinopterygii</taxon>
        <taxon>Neopterygii</taxon>
        <taxon>Teleostei</taxon>
        <taxon>Neoteleostei</taxon>
        <taxon>Acanthomorphata</taxon>
        <taxon>Eupercaria</taxon>
        <taxon>Sciaenidae</taxon>
        <taxon>Collichthys</taxon>
    </lineage>
</organism>
<feature type="compositionally biased region" description="Polar residues" evidence="7">
    <location>
        <begin position="357"/>
        <end position="375"/>
    </location>
</feature>
<feature type="transmembrane region" description="Helical" evidence="8">
    <location>
        <begin position="229"/>
        <end position="254"/>
    </location>
</feature>
<dbReference type="GO" id="GO:0050863">
    <property type="term" value="P:regulation of T cell activation"/>
    <property type="evidence" value="ECO:0007669"/>
    <property type="project" value="UniProtKB-ARBA"/>
</dbReference>
<feature type="compositionally biased region" description="Polar residues" evidence="7">
    <location>
        <begin position="437"/>
        <end position="452"/>
    </location>
</feature>
<dbReference type="InterPro" id="IPR013106">
    <property type="entry name" value="Ig_V-set"/>
</dbReference>
<dbReference type="EMBL" id="CM014101">
    <property type="protein sequence ID" value="TKS93292.1"/>
    <property type="molecule type" value="Genomic_DNA"/>
</dbReference>
<protein>
    <submittedName>
        <fullName evidence="11">Butyrophilin subfamily 1 member A1</fullName>
    </submittedName>
</protein>
<feature type="chain" id="PRO_5020519409" evidence="9">
    <location>
        <begin position="18"/>
        <end position="462"/>
    </location>
</feature>
<evidence type="ECO:0000256" key="2">
    <source>
        <dbReference type="ARBA" id="ARBA00022729"/>
    </source>
</evidence>
<dbReference type="GO" id="GO:0001817">
    <property type="term" value="P:regulation of cytokine production"/>
    <property type="evidence" value="ECO:0007669"/>
    <property type="project" value="TreeGrafter"/>
</dbReference>
<sequence>MCCGCLLVAALLSCCAGESLVDGPPEKVLAFAGGDVILPCSYNITDNNDFPTVEWSKEGLQPSVVFLYRDGCETHEMKNPAFEYRTSFINKELQNGNISLRISNVQLSDAGKYKCKRLWKNAPWDITTVELVVGVVSEPKLSVVSAESGGVTLQCEAKCGLPELEVTFLDDRGNIIPADDARLHGTTVTRRVALQDATNSVTCRAHHPKIKQTRNTEILIPVDCMRPCFLPIVIAVGVTIVLAGIACGIAVFVWKTSAVGQKLPLTRVSSDQSTKSSVSLNQPLLNHRPEDNKGKSKIGEMKKQVANLQSKLCEKEKIIQQLQNSKPQLSPVVCHLDKPTICRPAASTHCKLPKSGSLPQNQAPKQGISRQNSSPAPGRVIQKSHRNHSCPALNFNAAVASSSSLANAAKKNPENLTRSLSMTSARPGPKVSKTQRRSSVVLTPSGLLSSNRFGPLAEEDED</sequence>
<evidence type="ECO:0000256" key="1">
    <source>
        <dbReference type="ARBA" id="ARBA00004370"/>
    </source>
</evidence>
<dbReference type="STRING" id="240159.A0A4V6ATS0"/>
<dbReference type="PANTHER" id="PTHR24100:SF151">
    <property type="entry name" value="ICOS LIGAND"/>
    <property type="match status" value="1"/>
</dbReference>
<dbReference type="Proteomes" id="UP000298787">
    <property type="component" value="Chromosome 24"/>
</dbReference>
<dbReference type="InterPro" id="IPR013783">
    <property type="entry name" value="Ig-like_fold"/>
</dbReference>
<dbReference type="Gene3D" id="2.60.40.10">
    <property type="entry name" value="Immunoglobulins"/>
    <property type="match status" value="2"/>
</dbReference>
<accession>A0A4V6ATS0</accession>
<keyword evidence="3 8" id="KW-0472">Membrane</keyword>
<feature type="compositionally biased region" description="Polar residues" evidence="7">
    <location>
        <begin position="414"/>
        <end position="424"/>
    </location>
</feature>
<evidence type="ECO:0000313" key="12">
    <source>
        <dbReference type="Proteomes" id="UP000298787"/>
    </source>
</evidence>
<dbReference type="AlphaFoldDB" id="A0A4V6ATS0"/>
<evidence type="ECO:0000256" key="4">
    <source>
        <dbReference type="ARBA" id="ARBA00023157"/>
    </source>
</evidence>
<dbReference type="GO" id="GO:0005102">
    <property type="term" value="F:signaling receptor binding"/>
    <property type="evidence" value="ECO:0007669"/>
    <property type="project" value="TreeGrafter"/>
</dbReference>
<keyword evidence="8" id="KW-0812">Transmembrane</keyword>
<keyword evidence="2 9" id="KW-0732">Signal</keyword>
<feature type="compositionally biased region" description="Basic and acidic residues" evidence="7">
    <location>
        <begin position="287"/>
        <end position="297"/>
    </location>
</feature>
<dbReference type="SUPFAM" id="SSF48726">
    <property type="entry name" value="Immunoglobulin"/>
    <property type="match status" value="1"/>
</dbReference>
<dbReference type="GO" id="GO:1903037">
    <property type="term" value="P:regulation of leukocyte cell-cell adhesion"/>
    <property type="evidence" value="ECO:0007669"/>
    <property type="project" value="UniProtKB-ARBA"/>
</dbReference>
<feature type="region of interest" description="Disordered" evidence="7">
    <location>
        <begin position="348"/>
        <end position="382"/>
    </location>
</feature>
<dbReference type="InterPro" id="IPR003599">
    <property type="entry name" value="Ig_sub"/>
</dbReference>
<evidence type="ECO:0000256" key="6">
    <source>
        <dbReference type="ARBA" id="ARBA00023319"/>
    </source>
</evidence>
<dbReference type="InterPro" id="IPR050504">
    <property type="entry name" value="IgSF_BTN/MOG"/>
</dbReference>
<evidence type="ECO:0000313" key="11">
    <source>
        <dbReference type="EMBL" id="TKS93292.1"/>
    </source>
</evidence>
<feature type="domain" description="Ig-like" evidence="10">
    <location>
        <begin position="18"/>
        <end position="115"/>
    </location>
</feature>
<dbReference type="GO" id="GO:0009897">
    <property type="term" value="C:external side of plasma membrane"/>
    <property type="evidence" value="ECO:0007669"/>
    <property type="project" value="TreeGrafter"/>
</dbReference>
<feature type="region of interest" description="Disordered" evidence="7">
    <location>
        <begin position="270"/>
        <end position="297"/>
    </location>
</feature>
<keyword evidence="4" id="KW-1015">Disulfide bond</keyword>
<dbReference type="PROSITE" id="PS50835">
    <property type="entry name" value="IG_LIKE"/>
    <property type="match status" value="1"/>
</dbReference>
<keyword evidence="6" id="KW-0393">Immunoglobulin domain</keyword>
<dbReference type="PANTHER" id="PTHR24100">
    <property type="entry name" value="BUTYROPHILIN"/>
    <property type="match status" value="1"/>
</dbReference>
<keyword evidence="5" id="KW-0325">Glycoprotein</keyword>
<dbReference type="InterPro" id="IPR036179">
    <property type="entry name" value="Ig-like_dom_sf"/>
</dbReference>
<evidence type="ECO:0000256" key="9">
    <source>
        <dbReference type="SAM" id="SignalP"/>
    </source>
</evidence>
<feature type="signal peptide" evidence="9">
    <location>
        <begin position="1"/>
        <end position="17"/>
    </location>
</feature>
<proteinExistence type="predicted"/>
<dbReference type="GO" id="GO:0050852">
    <property type="term" value="P:T cell receptor signaling pathway"/>
    <property type="evidence" value="ECO:0007669"/>
    <property type="project" value="TreeGrafter"/>
</dbReference>
<dbReference type="InterPro" id="IPR007110">
    <property type="entry name" value="Ig-like_dom"/>
</dbReference>
<evidence type="ECO:0000256" key="7">
    <source>
        <dbReference type="SAM" id="MobiDB-lite"/>
    </source>
</evidence>
<gene>
    <name evidence="11" type="ORF">D9C73_026721</name>
</gene>
<evidence type="ECO:0000256" key="3">
    <source>
        <dbReference type="ARBA" id="ARBA00023136"/>
    </source>
</evidence>
<reference evidence="11 12" key="1">
    <citation type="submission" date="2019-01" db="EMBL/GenBank/DDBJ databases">
        <title>Genome Assembly of Collichthys lucidus.</title>
        <authorList>
            <person name="Cai M."/>
            <person name="Xiao S."/>
        </authorList>
    </citation>
    <scope>NUCLEOTIDE SEQUENCE [LARGE SCALE GENOMIC DNA]</scope>
    <source>
        <strain evidence="11">JT15FE1705JMU</strain>
        <tissue evidence="11">Muscle</tissue>
    </source>
</reference>
<feature type="compositionally biased region" description="Low complexity" evidence="7">
    <location>
        <begin position="270"/>
        <end position="279"/>
    </location>
</feature>
<keyword evidence="8" id="KW-1133">Transmembrane helix</keyword>
<dbReference type="Pfam" id="PF07686">
    <property type="entry name" value="V-set"/>
    <property type="match status" value="1"/>
</dbReference>
<comment type="subcellular location">
    <subcellularLocation>
        <location evidence="1">Membrane</location>
    </subcellularLocation>
</comment>